<dbReference type="Proteomes" id="UP000717696">
    <property type="component" value="Unassembled WGS sequence"/>
</dbReference>
<proteinExistence type="predicted"/>
<evidence type="ECO:0000313" key="2">
    <source>
        <dbReference type="EMBL" id="KAH7137028.1"/>
    </source>
</evidence>
<accession>A0A9P9IVG2</accession>
<keyword evidence="1" id="KW-0472">Membrane</keyword>
<evidence type="ECO:0000256" key="1">
    <source>
        <dbReference type="SAM" id="Phobius"/>
    </source>
</evidence>
<name>A0A9P9IVG2_9HYPO</name>
<sequence length="119" mass="12943">MPSIARITIIAFGLTSFTAGIFTLYNPDQSLQLLDLPLAALPASRANALAAVAMGIYYTLAAYQDNVAFFTCTVPMRLLTATVFWAQGWYAASLWEGAGSITTAIALGWDKTRMKRKDE</sequence>
<comment type="caution">
    <text evidence="2">The sequence shown here is derived from an EMBL/GenBank/DDBJ whole genome shotgun (WGS) entry which is preliminary data.</text>
</comment>
<evidence type="ECO:0000313" key="3">
    <source>
        <dbReference type="Proteomes" id="UP000717696"/>
    </source>
</evidence>
<dbReference type="EMBL" id="JAGMUU010000016">
    <property type="protein sequence ID" value="KAH7137028.1"/>
    <property type="molecule type" value="Genomic_DNA"/>
</dbReference>
<organism evidence="2 3">
    <name type="scientific">Dactylonectria estremocensis</name>
    <dbReference type="NCBI Taxonomy" id="1079267"/>
    <lineage>
        <taxon>Eukaryota</taxon>
        <taxon>Fungi</taxon>
        <taxon>Dikarya</taxon>
        <taxon>Ascomycota</taxon>
        <taxon>Pezizomycotina</taxon>
        <taxon>Sordariomycetes</taxon>
        <taxon>Hypocreomycetidae</taxon>
        <taxon>Hypocreales</taxon>
        <taxon>Nectriaceae</taxon>
        <taxon>Dactylonectria</taxon>
    </lineage>
</organism>
<protein>
    <submittedName>
        <fullName evidence="2">Uncharacterized protein</fullName>
    </submittedName>
</protein>
<dbReference type="OrthoDB" id="10042947at2759"/>
<gene>
    <name evidence="2" type="ORF">B0J13DRAFT_560411</name>
</gene>
<reference evidence="2" key="1">
    <citation type="journal article" date="2021" name="Nat. Commun.">
        <title>Genetic determinants of endophytism in the Arabidopsis root mycobiome.</title>
        <authorList>
            <person name="Mesny F."/>
            <person name="Miyauchi S."/>
            <person name="Thiergart T."/>
            <person name="Pickel B."/>
            <person name="Atanasova L."/>
            <person name="Karlsson M."/>
            <person name="Huettel B."/>
            <person name="Barry K.W."/>
            <person name="Haridas S."/>
            <person name="Chen C."/>
            <person name="Bauer D."/>
            <person name="Andreopoulos W."/>
            <person name="Pangilinan J."/>
            <person name="LaButti K."/>
            <person name="Riley R."/>
            <person name="Lipzen A."/>
            <person name="Clum A."/>
            <person name="Drula E."/>
            <person name="Henrissat B."/>
            <person name="Kohler A."/>
            <person name="Grigoriev I.V."/>
            <person name="Martin F.M."/>
            <person name="Hacquard S."/>
        </authorList>
    </citation>
    <scope>NUCLEOTIDE SEQUENCE</scope>
    <source>
        <strain evidence="2">MPI-CAGE-AT-0021</strain>
    </source>
</reference>
<keyword evidence="3" id="KW-1185">Reference proteome</keyword>
<keyword evidence="1" id="KW-1133">Transmembrane helix</keyword>
<keyword evidence="1" id="KW-0812">Transmembrane</keyword>
<feature type="transmembrane region" description="Helical" evidence="1">
    <location>
        <begin position="38"/>
        <end position="60"/>
    </location>
</feature>
<feature type="transmembrane region" description="Helical" evidence="1">
    <location>
        <begin position="7"/>
        <end position="26"/>
    </location>
</feature>
<dbReference type="AlphaFoldDB" id="A0A9P9IVG2"/>